<proteinExistence type="predicted"/>
<accession>A0A9D4M4Q4</accession>
<name>A0A9D4M4Q4_DREPO</name>
<feature type="chain" id="PRO_5039666356" evidence="2">
    <location>
        <begin position="32"/>
        <end position="604"/>
    </location>
</feature>
<dbReference type="EMBL" id="JAIWYP010000002">
    <property type="protein sequence ID" value="KAH3869583.1"/>
    <property type="molecule type" value="Genomic_DNA"/>
</dbReference>
<feature type="non-terminal residue" evidence="3">
    <location>
        <position position="1"/>
    </location>
</feature>
<reference evidence="3" key="2">
    <citation type="submission" date="2020-11" db="EMBL/GenBank/DDBJ databases">
        <authorList>
            <person name="McCartney M.A."/>
            <person name="Auch B."/>
            <person name="Kono T."/>
            <person name="Mallez S."/>
            <person name="Becker A."/>
            <person name="Gohl D.M."/>
            <person name="Silverstein K.A.T."/>
            <person name="Koren S."/>
            <person name="Bechman K.B."/>
            <person name="Herman A."/>
            <person name="Abrahante J.E."/>
            <person name="Garbe J."/>
        </authorList>
    </citation>
    <scope>NUCLEOTIDE SEQUENCE</scope>
    <source>
        <strain evidence="3">Duluth1</strain>
        <tissue evidence="3">Whole animal</tissue>
    </source>
</reference>
<evidence type="ECO:0000313" key="3">
    <source>
        <dbReference type="EMBL" id="KAH3869583.1"/>
    </source>
</evidence>
<feature type="signal peptide" evidence="2">
    <location>
        <begin position="1"/>
        <end position="31"/>
    </location>
</feature>
<reference evidence="3" key="1">
    <citation type="journal article" date="2019" name="bioRxiv">
        <title>The Genome of the Zebra Mussel, Dreissena polymorpha: A Resource for Invasive Species Research.</title>
        <authorList>
            <person name="McCartney M.A."/>
            <person name="Auch B."/>
            <person name="Kono T."/>
            <person name="Mallez S."/>
            <person name="Zhang Y."/>
            <person name="Obille A."/>
            <person name="Becker A."/>
            <person name="Abrahante J.E."/>
            <person name="Garbe J."/>
            <person name="Badalamenti J.P."/>
            <person name="Herman A."/>
            <person name="Mangelson H."/>
            <person name="Liachko I."/>
            <person name="Sullivan S."/>
            <person name="Sone E.D."/>
            <person name="Koren S."/>
            <person name="Silverstein K.A.T."/>
            <person name="Beckman K.B."/>
            <person name="Gohl D.M."/>
        </authorList>
    </citation>
    <scope>NUCLEOTIDE SEQUENCE</scope>
    <source>
        <strain evidence="3">Duluth1</strain>
        <tissue evidence="3">Whole animal</tissue>
    </source>
</reference>
<feature type="coiled-coil region" evidence="1">
    <location>
        <begin position="44"/>
        <end position="71"/>
    </location>
</feature>
<evidence type="ECO:0000256" key="1">
    <source>
        <dbReference type="SAM" id="Coils"/>
    </source>
</evidence>
<protein>
    <submittedName>
        <fullName evidence="3">Uncharacterized protein</fullName>
    </submittedName>
</protein>
<keyword evidence="2" id="KW-0732">Signal</keyword>
<sequence length="604" mass="68635">MQGSRKSPYMTYLRCLIGICVALVHVSTIQATTPTPTKTDHELIQDILKENQKLHNELNAMKQSVTDLTRQVMLQQTFVEERIRSDGSSGLKQIRNNENGERTYQTYTESGVSVSAVHEHSSNIRTIGLGEMNVVMNGVEFRTRHNDYLLAMPASHPGYNAQVDIPFPEVPPAVLHKATVPEQVEEMKLWFKAFKEQDYSVRDYRPYFKAVLCYMDGGWTTNTNTVEEPFMSDRHSIDASSWFDLQDKVRFTSYSGGKSNLENFAYLPTTIMNVVNGTPEYAQWNYRIICHPLQNDLPTAALKIVDDLNSRMRRNLPMSIYNTTRLARYVVRNPPHGRHEESSLWSLLDELMYEIPGKDNYGTNVTDDALGQKLYHVNSDPTNLTPINTAHYHRFYKIVDKDAMGNKVVHRGFSDPNLFAAQTSDHKIAGLTMTTCDHSHEGHHGNNHFRPQACTTFTQRYTWAIPLEIIYMTPLLRWNPYNLTHVDAYTGQEIYDVMHTSTGQRRNGNLDPAHAYNGTHNKLYYRTPAELFGDGKTVDHSSADTAKGFVGVLDPKGIVRKVVASGTRVILPSISGVGQIRTRYPIMPFHSDGQQTRKELDALK</sequence>
<organism evidence="3 4">
    <name type="scientific">Dreissena polymorpha</name>
    <name type="common">Zebra mussel</name>
    <name type="synonym">Mytilus polymorpha</name>
    <dbReference type="NCBI Taxonomy" id="45954"/>
    <lineage>
        <taxon>Eukaryota</taxon>
        <taxon>Metazoa</taxon>
        <taxon>Spiralia</taxon>
        <taxon>Lophotrochozoa</taxon>
        <taxon>Mollusca</taxon>
        <taxon>Bivalvia</taxon>
        <taxon>Autobranchia</taxon>
        <taxon>Heteroconchia</taxon>
        <taxon>Euheterodonta</taxon>
        <taxon>Imparidentia</taxon>
        <taxon>Neoheterodontei</taxon>
        <taxon>Myida</taxon>
        <taxon>Dreissenoidea</taxon>
        <taxon>Dreissenidae</taxon>
        <taxon>Dreissena</taxon>
    </lineage>
</organism>
<evidence type="ECO:0000256" key="2">
    <source>
        <dbReference type="SAM" id="SignalP"/>
    </source>
</evidence>
<dbReference type="Proteomes" id="UP000828390">
    <property type="component" value="Unassembled WGS sequence"/>
</dbReference>
<gene>
    <name evidence="3" type="ORF">DPMN_032752</name>
</gene>
<keyword evidence="1" id="KW-0175">Coiled coil</keyword>
<comment type="caution">
    <text evidence="3">The sequence shown here is derived from an EMBL/GenBank/DDBJ whole genome shotgun (WGS) entry which is preliminary data.</text>
</comment>
<dbReference type="AlphaFoldDB" id="A0A9D4M4Q4"/>
<evidence type="ECO:0000313" key="4">
    <source>
        <dbReference type="Proteomes" id="UP000828390"/>
    </source>
</evidence>
<keyword evidence="4" id="KW-1185">Reference proteome</keyword>